<organism evidence="1 2">
    <name type="scientific">Merismopedia glauca CCAP 1448/3</name>
    <dbReference type="NCBI Taxonomy" id="1296344"/>
    <lineage>
        <taxon>Bacteria</taxon>
        <taxon>Bacillati</taxon>
        <taxon>Cyanobacteriota</taxon>
        <taxon>Cyanophyceae</taxon>
        <taxon>Synechococcales</taxon>
        <taxon>Merismopediaceae</taxon>
        <taxon>Merismopedia</taxon>
    </lineage>
</organism>
<dbReference type="Pfam" id="PF00805">
    <property type="entry name" value="Pentapeptide"/>
    <property type="match status" value="2"/>
</dbReference>
<dbReference type="InterPro" id="IPR044213">
    <property type="entry name" value="At2g44920-like"/>
</dbReference>
<dbReference type="PANTHER" id="PTHR47200">
    <property type="entry name" value="THYLAKOID LUMENAL 15 KDA PROTEIN 1, CHLOROPLASTIC"/>
    <property type="match status" value="1"/>
</dbReference>
<comment type="caution">
    <text evidence="1">The sequence shown here is derived from an EMBL/GenBank/DDBJ whole genome shotgun (WGS) entry which is preliminary data.</text>
</comment>
<dbReference type="SUPFAM" id="SSF141571">
    <property type="entry name" value="Pentapeptide repeat-like"/>
    <property type="match status" value="1"/>
</dbReference>
<protein>
    <submittedName>
        <fullName evidence="1">Pentapeptide repeat-containing protein</fullName>
    </submittedName>
</protein>
<sequence>MRVSSFKCFTAKLFKALLILTVAITIWLHLQPAQAFDKMYPPPLSFSNAQLMGKDFSGQYLASSEFSNANLVQANFSNADLHGAIFSHATMNGANLHGADLTNGMADLVNFADADLTDAVLVDVILLRTAFYHTKIEGADFTNAILDGLQVKQLCAIASGVNSKTGVATRDSLGCK</sequence>
<reference evidence="1 2" key="1">
    <citation type="submission" date="2018-02" db="EMBL/GenBank/DDBJ databases">
        <authorList>
            <person name="Cohen D.B."/>
            <person name="Kent A.D."/>
        </authorList>
    </citation>
    <scope>NUCLEOTIDE SEQUENCE [LARGE SCALE GENOMIC DNA]</scope>
    <source>
        <strain evidence="1 2">CCAP 1448/3</strain>
    </source>
</reference>
<dbReference type="Proteomes" id="UP000238762">
    <property type="component" value="Unassembled WGS sequence"/>
</dbReference>
<dbReference type="Gene3D" id="2.160.20.80">
    <property type="entry name" value="E3 ubiquitin-protein ligase SopA"/>
    <property type="match status" value="1"/>
</dbReference>
<dbReference type="OrthoDB" id="7872756at2"/>
<dbReference type="EMBL" id="PVWJ01000004">
    <property type="protein sequence ID" value="PSB05047.1"/>
    <property type="molecule type" value="Genomic_DNA"/>
</dbReference>
<dbReference type="InterPro" id="IPR001646">
    <property type="entry name" value="5peptide_repeat"/>
</dbReference>
<name>A0A2T1CA72_9CYAN</name>
<evidence type="ECO:0000313" key="1">
    <source>
        <dbReference type="EMBL" id="PSB05047.1"/>
    </source>
</evidence>
<gene>
    <name evidence="1" type="ORF">C7B64_01415</name>
</gene>
<evidence type="ECO:0000313" key="2">
    <source>
        <dbReference type="Proteomes" id="UP000238762"/>
    </source>
</evidence>
<reference evidence="1 2" key="2">
    <citation type="submission" date="2018-03" db="EMBL/GenBank/DDBJ databases">
        <title>The ancient ancestry and fast evolution of plastids.</title>
        <authorList>
            <person name="Moore K.R."/>
            <person name="Magnabosco C."/>
            <person name="Momper L."/>
            <person name="Gold D.A."/>
            <person name="Bosak T."/>
            <person name="Fournier G.P."/>
        </authorList>
    </citation>
    <scope>NUCLEOTIDE SEQUENCE [LARGE SCALE GENOMIC DNA]</scope>
    <source>
        <strain evidence="1 2">CCAP 1448/3</strain>
    </source>
</reference>
<keyword evidence="2" id="KW-1185">Reference proteome</keyword>
<proteinExistence type="predicted"/>
<dbReference type="RefSeq" id="WP_106286878.1">
    <property type="nucleotide sequence ID" value="NZ_CAWNTC010000127.1"/>
</dbReference>
<dbReference type="PANTHER" id="PTHR47200:SF2">
    <property type="entry name" value="THYLAKOID LUMENAL 15 KDA PROTEIN 1, CHLOROPLASTIC"/>
    <property type="match status" value="1"/>
</dbReference>
<accession>A0A2T1CA72</accession>
<dbReference type="AlphaFoldDB" id="A0A2T1CA72"/>